<comment type="caution">
    <text evidence="1">The sequence shown here is derived from an EMBL/GenBank/DDBJ whole genome shotgun (WGS) entry which is preliminary data.</text>
</comment>
<dbReference type="EMBL" id="VSSQ01000187">
    <property type="protein sequence ID" value="MPL84237.1"/>
    <property type="molecule type" value="Genomic_DNA"/>
</dbReference>
<proteinExistence type="predicted"/>
<evidence type="ECO:0000313" key="1">
    <source>
        <dbReference type="EMBL" id="MPL84237.1"/>
    </source>
</evidence>
<reference evidence="1" key="1">
    <citation type="submission" date="2019-08" db="EMBL/GenBank/DDBJ databases">
        <authorList>
            <person name="Kucharzyk K."/>
            <person name="Murdoch R.W."/>
            <person name="Higgins S."/>
            <person name="Loffler F."/>
        </authorList>
    </citation>
    <scope>NUCLEOTIDE SEQUENCE</scope>
</reference>
<organism evidence="1">
    <name type="scientific">bioreactor metagenome</name>
    <dbReference type="NCBI Taxonomy" id="1076179"/>
    <lineage>
        <taxon>unclassified sequences</taxon>
        <taxon>metagenomes</taxon>
        <taxon>ecological metagenomes</taxon>
    </lineage>
</organism>
<sequence length="236" mass="27340">MKYRLILFFLMLISLQTLKAQITADISMLGGTNYTSSGLYSDFAGGITAVVSEWQFEATAGVTLSNERENIFNALRIDISRDFSIKEKPVTGHVFYQWKPFSAILHEHNAGIIFHYYSNKFSYDIGLNTRIFKLPNVYAELNDYDQTSLWEPINLMYRITYYHPFSDQWDFKASVTNFDAFLIQQETNPMLVTNLGYQFSATSKLYLDLGYLQAGLMNIRVNYFGYFIRGGIQWKL</sequence>
<gene>
    <name evidence="1" type="ORF">SDC9_30201</name>
</gene>
<name>A0A644UZ35_9ZZZZ</name>
<dbReference type="AlphaFoldDB" id="A0A644UZ35"/>
<protein>
    <submittedName>
        <fullName evidence="1">Uncharacterized protein</fullName>
    </submittedName>
</protein>
<accession>A0A644UZ35</accession>